<feature type="compositionally biased region" description="Low complexity" evidence="10">
    <location>
        <begin position="65"/>
        <end position="78"/>
    </location>
</feature>
<accession>A0A2K3PB06</accession>
<organism evidence="12 13">
    <name type="scientific">Trifolium pratense</name>
    <name type="common">Red clover</name>
    <dbReference type="NCBI Taxonomy" id="57577"/>
    <lineage>
        <taxon>Eukaryota</taxon>
        <taxon>Viridiplantae</taxon>
        <taxon>Streptophyta</taxon>
        <taxon>Embryophyta</taxon>
        <taxon>Tracheophyta</taxon>
        <taxon>Spermatophyta</taxon>
        <taxon>Magnoliopsida</taxon>
        <taxon>eudicotyledons</taxon>
        <taxon>Gunneridae</taxon>
        <taxon>Pentapetalae</taxon>
        <taxon>rosids</taxon>
        <taxon>fabids</taxon>
        <taxon>Fabales</taxon>
        <taxon>Fabaceae</taxon>
        <taxon>Papilionoideae</taxon>
        <taxon>50 kb inversion clade</taxon>
        <taxon>NPAAA clade</taxon>
        <taxon>Hologalegina</taxon>
        <taxon>IRL clade</taxon>
        <taxon>Trifolieae</taxon>
        <taxon>Trifolium</taxon>
    </lineage>
</organism>
<protein>
    <submittedName>
        <fullName evidence="12">Squamosa promoter-binding-like protein 12-like</fullName>
    </submittedName>
</protein>
<dbReference type="AlphaFoldDB" id="A0A2K3PB06"/>
<dbReference type="FunFam" id="4.10.1100.10:FF:000001">
    <property type="entry name" value="Squamosa promoter-binding-like protein 14"/>
    <property type="match status" value="1"/>
</dbReference>
<evidence type="ECO:0000259" key="11">
    <source>
        <dbReference type="PROSITE" id="PS51141"/>
    </source>
</evidence>
<gene>
    <name evidence="12" type="ORF">L195_g009102</name>
</gene>
<dbReference type="STRING" id="57577.A0A2K3PB06"/>
<dbReference type="InterPro" id="IPR044817">
    <property type="entry name" value="SBP-like"/>
</dbReference>
<dbReference type="GO" id="GO:0008270">
    <property type="term" value="F:zinc ion binding"/>
    <property type="evidence" value="ECO:0007669"/>
    <property type="project" value="UniProtKB-KW"/>
</dbReference>
<dbReference type="PANTHER" id="PTHR31251:SF224">
    <property type="entry name" value="SQUAMOSA PROMOTER-BINDING-LIKE PROTEIN"/>
    <property type="match status" value="1"/>
</dbReference>
<evidence type="ECO:0000256" key="6">
    <source>
        <dbReference type="ARBA" id="ARBA00023125"/>
    </source>
</evidence>
<feature type="region of interest" description="Disordered" evidence="10">
    <location>
        <begin position="59"/>
        <end position="100"/>
    </location>
</feature>
<evidence type="ECO:0000256" key="5">
    <source>
        <dbReference type="ARBA" id="ARBA00023015"/>
    </source>
</evidence>
<sequence>MDWNAKSPSSGWGLDHLSFFNAKATESPKFQPPNWLIELDRENNVGLFDTPGGSGCSGSELILGSTSRSSKSASIGSSLNRDSETKEYPMESSHAPELSSVSGEPLLTLRLGKRMYSEDVCPESDAEYLSFSRDLMSSLSVGKKLKSNGQNLKTPRCQVEGCGLDLSSAKKYHRSHNICEIHSKSRMVVVAGLERRFCQQCSRFHDLFEFDEEKRSCRRRLAHHNARRRKHGPLDAVQSSRSASRRAGKQQMNPLAHSKTDRNLALQNIPNSKLPQTKDFLLKPSKYNNDIPSSLAMLSADSDVHFTCKALETKSTSPDIDDFLDFSDTNATQDFTCALSLLSTISLEHSNHTTINPEAVTHAMNLRMPLVSSESWCGDDDQHVNSSMWSSNCEDGSHFQEFKLFRGPYESGFHHQMD</sequence>
<proteinExistence type="predicted"/>
<dbReference type="GO" id="GO:0005634">
    <property type="term" value="C:nucleus"/>
    <property type="evidence" value="ECO:0007669"/>
    <property type="project" value="UniProtKB-SubCell"/>
</dbReference>
<evidence type="ECO:0000256" key="1">
    <source>
        <dbReference type="ARBA" id="ARBA00004123"/>
    </source>
</evidence>
<evidence type="ECO:0000313" key="13">
    <source>
        <dbReference type="Proteomes" id="UP000236291"/>
    </source>
</evidence>
<dbReference type="SUPFAM" id="SSF103612">
    <property type="entry name" value="SBT domain"/>
    <property type="match status" value="1"/>
</dbReference>
<keyword evidence="8" id="KW-0539">Nucleus</keyword>
<evidence type="ECO:0000256" key="2">
    <source>
        <dbReference type="ARBA" id="ARBA00022723"/>
    </source>
</evidence>
<evidence type="ECO:0000256" key="9">
    <source>
        <dbReference type="PROSITE-ProRule" id="PRU00470"/>
    </source>
</evidence>
<evidence type="ECO:0000313" key="12">
    <source>
        <dbReference type="EMBL" id="PNY12471.1"/>
    </source>
</evidence>
<keyword evidence="6" id="KW-0238">DNA-binding</keyword>
<dbReference type="Gene3D" id="4.10.1100.10">
    <property type="entry name" value="Transcription factor, SBP-box domain"/>
    <property type="match status" value="1"/>
</dbReference>
<keyword evidence="3 9" id="KW-0863">Zinc-finger</keyword>
<dbReference type="InterPro" id="IPR004333">
    <property type="entry name" value="SBP_dom"/>
</dbReference>
<dbReference type="PROSITE" id="PS51141">
    <property type="entry name" value="ZF_SBP"/>
    <property type="match status" value="1"/>
</dbReference>
<keyword evidence="5" id="KW-0805">Transcription regulation</keyword>
<name>A0A2K3PB06_TRIPR</name>
<dbReference type="Proteomes" id="UP000236291">
    <property type="component" value="Unassembled WGS sequence"/>
</dbReference>
<keyword evidence="7" id="KW-0804">Transcription</keyword>
<dbReference type="EMBL" id="ASHM01005310">
    <property type="protein sequence ID" value="PNY12471.1"/>
    <property type="molecule type" value="Genomic_DNA"/>
</dbReference>
<dbReference type="InterPro" id="IPR036893">
    <property type="entry name" value="SBP_sf"/>
</dbReference>
<evidence type="ECO:0000256" key="10">
    <source>
        <dbReference type="SAM" id="MobiDB-lite"/>
    </source>
</evidence>
<keyword evidence="2" id="KW-0479">Metal-binding</keyword>
<comment type="caution">
    <text evidence="12">The sequence shown here is derived from an EMBL/GenBank/DDBJ whole genome shotgun (WGS) entry which is preliminary data.</text>
</comment>
<dbReference type="GO" id="GO:0003677">
    <property type="term" value="F:DNA binding"/>
    <property type="evidence" value="ECO:0007669"/>
    <property type="project" value="UniProtKB-KW"/>
</dbReference>
<evidence type="ECO:0000256" key="7">
    <source>
        <dbReference type="ARBA" id="ARBA00023163"/>
    </source>
</evidence>
<feature type="region of interest" description="Disordered" evidence="10">
    <location>
        <begin position="223"/>
        <end position="261"/>
    </location>
</feature>
<keyword evidence="4" id="KW-0862">Zinc</keyword>
<dbReference type="PANTHER" id="PTHR31251">
    <property type="entry name" value="SQUAMOSA PROMOTER-BINDING-LIKE PROTEIN 4"/>
    <property type="match status" value="1"/>
</dbReference>
<reference evidence="12 13" key="2">
    <citation type="journal article" date="2017" name="Front. Plant Sci.">
        <title>Gene Classification and Mining of Molecular Markers Useful in Red Clover (Trifolium pratense) Breeding.</title>
        <authorList>
            <person name="Istvanek J."/>
            <person name="Dluhosova J."/>
            <person name="Dluhos P."/>
            <person name="Patkova L."/>
            <person name="Nedelnik J."/>
            <person name="Repkova J."/>
        </authorList>
    </citation>
    <scope>NUCLEOTIDE SEQUENCE [LARGE SCALE GENOMIC DNA]</scope>
    <source>
        <strain evidence="13">cv. Tatra</strain>
        <tissue evidence="12">Young leaves</tissue>
    </source>
</reference>
<reference evidence="12 13" key="1">
    <citation type="journal article" date="2014" name="Am. J. Bot.">
        <title>Genome assembly and annotation for red clover (Trifolium pratense; Fabaceae).</title>
        <authorList>
            <person name="Istvanek J."/>
            <person name="Jaros M."/>
            <person name="Krenek A."/>
            <person name="Repkova J."/>
        </authorList>
    </citation>
    <scope>NUCLEOTIDE SEQUENCE [LARGE SCALE GENOMIC DNA]</scope>
    <source>
        <strain evidence="13">cv. Tatra</strain>
        <tissue evidence="12">Young leaves</tissue>
    </source>
</reference>
<dbReference type="Pfam" id="PF03110">
    <property type="entry name" value="SBP"/>
    <property type="match status" value="1"/>
</dbReference>
<evidence type="ECO:0000256" key="8">
    <source>
        <dbReference type="ARBA" id="ARBA00023242"/>
    </source>
</evidence>
<feature type="domain" description="SBP-type" evidence="11">
    <location>
        <begin position="154"/>
        <end position="231"/>
    </location>
</feature>
<evidence type="ECO:0000256" key="4">
    <source>
        <dbReference type="ARBA" id="ARBA00022833"/>
    </source>
</evidence>
<evidence type="ECO:0000256" key="3">
    <source>
        <dbReference type="ARBA" id="ARBA00022771"/>
    </source>
</evidence>
<comment type="subcellular location">
    <subcellularLocation>
        <location evidence="1">Nucleus</location>
    </subcellularLocation>
</comment>